<reference evidence="7" key="1">
    <citation type="submission" date="2016-04" db="EMBL/GenBank/DDBJ databases">
        <authorList>
            <person name="Evans L.H."/>
            <person name="Alamgir A."/>
            <person name="Owens N."/>
            <person name="Weber N.D."/>
            <person name="Virtaneva K."/>
            <person name="Barbian K."/>
            <person name="Babar A."/>
            <person name="Rosenke K."/>
        </authorList>
    </citation>
    <scope>NUCLEOTIDE SEQUENCE [LARGE SCALE GENOMIC DNA]</scope>
    <source>
        <strain evidence="7">CBS 101.48</strain>
    </source>
</reference>
<feature type="repeat" description="WD" evidence="5">
    <location>
        <begin position="197"/>
        <end position="231"/>
    </location>
</feature>
<evidence type="ECO:0000256" key="2">
    <source>
        <dbReference type="ARBA" id="ARBA00022737"/>
    </source>
</evidence>
<dbReference type="Pfam" id="PF00400">
    <property type="entry name" value="WD40"/>
    <property type="match status" value="2"/>
</dbReference>
<dbReference type="EMBL" id="LT552278">
    <property type="protein sequence ID" value="SAL98639.1"/>
    <property type="molecule type" value="Genomic_DNA"/>
</dbReference>
<feature type="compositionally biased region" description="Low complexity" evidence="6">
    <location>
        <begin position="328"/>
        <end position="340"/>
    </location>
</feature>
<dbReference type="PROSITE" id="PS50294">
    <property type="entry name" value="WD_REPEATS_REGION"/>
    <property type="match status" value="1"/>
</dbReference>
<name>A0A168MJI2_ABSGL</name>
<dbReference type="AlphaFoldDB" id="A0A168MJI2"/>
<keyword evidence="4" id="KW-0234">DNA repair</keyword>
<organism evidence="7">
    <name type="scientific">Absidia glauca</name>
    <name type="common">Pin mould</name>
    <dbReference type="NCBI Taxonomy" id="4829"/>
    <lineage>
        <taxon>Eukaryota</taxon>
        <taxon>Fungi</taxon>
        <taxon>Fungi incertae sedis</taxon>
        <taxon>Mucoromycota</taxon>
        <taxon>Mucoromycotina</taxon>
        <taxon>Mucoromycetes</taxon>
        <taxon>Mucorales</taxon>
        <taxon>Cunninghamellaceae</taxon>
        <taxon>Absidia</taxon>
    </lineage>
</organism>
<evidence type="ECO:0000313" key="7">
    <source>
        <dbReference type="EMBL" id="SAL98639.1"/>
    </source>
</evidence>
<dbReference type="PANTHER" id="PTHR46202:SF1">
    <property type="entry name" value="DNA EXCISION REPAIR PROTEIN ERCC-8"/>
    <property type="match status" value="1"/>
</dbReference>
<evidence type="ECO:0000256" key="3">
    <source>
        <dbReference type="ARBA" id="ARBA00022763"/>
    </source>
</evidence>
<dbReference type="OrthoDB" id="361494at2759"/>
<dbReference type="InParanoid" id="A0A168MJI2"/>
<dbReference type="GO" id="GO:0031464">
    <property type="term" value="C:Cul4A-RING E3 ubiquitin ligase complex"/>
    <property type="evidence" value="ECO:0007669"/>
    <property type="project" value="TreeGrafter"/>
</dbReference>
<dbReference type="InterPro" id="IPR015943">
    <property type="entry name" value="WD40/YVTN_repeat-like_dom_sf"/>
</dbReference>
<gene>
    <name evidence="7" type="primary">ABSGL_04194.1 scaffold 5169</name>
</gene>
<dbReference type="GO" id="GO:0006283">
    <property type="term" value="P:transcription-coupled nucleotide-excision repair"/>
    <property type="evidence" value="ECO:0007669"/>
    <property type="project" value="InterPro"/>
</dbReference>
<proteinExistence type="predicted"/>
<dbReference type="GO" id="GO:0000209">
    <property type="term" value="P:protein polyubiquitination"/>
    <property type="evidence" value="ECO:0007669"/>
    <property type="project" value="TreeGrafter"/>
</dbReference>
<feature type="region of interest" description="Disordered" evidence="6">
    <location>
        <begin position="323"/>
        <end position="344"/>
    </location>
</feature>
<dbReference type="OMA" id="DNTTCEP"/>
<dbReference type="GO" id="GO:0043161">
    <property type="term" value="P:proteasome-mediated ubiquitin-dependent protein catabolic process"/>
    <property type="evidence" value="ECO:0007669"/>
    <property type="project" value="TreeGrafter"/>
</dbReference>
<dbReference type="InterPro" id="IPR001680">
    <property type="entry name" value="WD40_rpt"/>
</dbReference>
<dbReference type="Gene3D" id="2.130.10.10">
    <property type="entry name" value="YVTN repeat-like/Quinoprotein amine dehydrogenase"/>
    <property type="match status" value="1"/>
</dbReference>
<dbReference type="FunCoup" id="A0A168MJI2">
    <property type="interactions" value="223"/>
</dbReference>
<evidence type="ECO:0000256" key="5">
    <source>
        <dbReference type="PROSITE-ProRule" id="PRU00221"/>
    </source>
</evidence>
<keyword evidence="8" id="KW-1185">Reference proteome</keyword>
<dbReference type="PROSITE" id="PS00678">
    <property type="entry name" value="WD_REPEATS_1"/>
    <property type="match status" value="2"/>
</dbReference>
<dbReference type="GO" id="GO:0000109">
    <property type="term" value="C:nucleotide-excision repair complex"/>
    <property type="evidence" value="ECO:0007669"/>
    <property type="project" value="TreeGrafter"/>
</dbReference>
<dbReference type="SUPFAM" id="SSF50978">
    <property type="entry name" value="WD40 repeat-like"/>
    <property type="match status" value="1"/>
</dbReference>
<evidence type="ECO:0000256" key="4">
    <source>
        <dbReference type="ARBA" id="ARBA00023204"/>
    </source>
</evidence>
<dbReference type="Proteomes" id="UP000078561">
    <property type="component" value="Unassembled WGS sequence"/>
</dbReference>
<sequence>MSLEKGSGGCKGVNAAVYQVKILTLLRSLMSGGSDGRIHVYDLQTSSKGKYTKIEPVASVSRSVNVAKQDHDNTSTNVYLVGAACSFPLDSRVYCQAISPIATHYLVASAAAEPLVRLCDLKSGTFTHTLTGHSGEVYSCTWSPSEEHTLYTGGSDGTVRVWDIRRASSCIMSLDQDNNVDREPLAETNSAHGNKGVNGLTLSSDGRYLVSLGMDEKIRLWDTDNGHNTLVNYGSYWRNRFKSYLQAVVSDADVWPPLLFVPSDDQQVLVFSLLDGRLTKRLKGAYGRVTSVERRSSYQEFYSGSREGEILVWEPTKTSTTGAPISINNSNNNNNNNNNSYVGSLSLEDDMTTESTAGMNLDAWSESDDNEHDSP</sequence>
<keyword evidence="3" id="KW-0227">DNA damage</keyword>
<dbReference type="PRINTS" id="PR00320">
    <property type="entry name" value="GPROTEINBRPT"/>
</dbReference>
<dbReference type="InterPro" id="IPR019775">
    <property type="entry name" value="WD40_repeat_CS"/>
</dbReference>
<dbReference type="InterPro" id="IPR036322">
    <property type="entry name" value="WD40_repeat_dom_sf"/>
</dbReference>
<dbReference type="STRING" id="4829.A0A168MJI2"/>
<evidence type="ECO:0000313" key="8">
    <source>
        <dbReference type="Proteomes" id="UP000078561"/>
    </source>
</evidence>
<keyword evidence="1 5" id="KW-0853">WD repeat</keyword>
<evidence type="ECO:0000256" key="6">
    <source>
        <dbReference type="SAM" id="MobiDB-lite"/>
    </source>
</evidence>
<dbReference type="SMART" id="SM00320">
    <property type="entry name" value="WD40"/>
    <property type="match status" value="4"/>
</dbReference>
<dbReference type="PANTHER" id="PTHR46202">
    <property type="entry name" value="DNA EXCISION REPAIR PROTEIN ERCC-8"/>
    <property type="match status" value="1"/>
</dbReference>
<keyword evidence="2" id="KW-0677">Repeat</keyword>
<feature type="repeat" description="WD" evidence="5">
    <location>
        <begin position="130"/>
        <end position="165"/>
    </location>
</feature>
<evidence type="ECO:0000256" key="1">
    <source>
        <dbReference type="ARBA" id="ARBA00022574"/>
    </source>
</evidence>
<protein>
    <submittedName>
        <fullName evidence="7">Uncharacterized protein</fullName>
    </submittedName>
</protein>
<accession>A0A168MJI2</accession>
<dbReference type="PROSITE" id="PS50082">
    <property type="entry name" value="WD_REPEATS_2"/>
    <property type="match status" value="2"/>
</dbReference>
<dbReference type="InterPro" id="IPR020472">
    <property type="entry name" value="WD40_PAC1"/>
</dbReference>
<dbReference type="InterPro" id="IPR042238">
    <property type="entry name" value="Rad28/ERCC8/Ckn1/ATCSA-1"/>
</dbReference>